<feature type="repeat" description="CXXCXGXG motif" evidence="9">
    <location>
        <begin position="140"/>
        <end position="147"/>
    </location>
</feature>
<dbReference type="PANTHER" id="PTHR43096">
    <property type="entry name" value="DNAJ HOMOLOG 1, MITOCHONDRIAL-RELATED"/>
    <property type="match status" value="1"/>
</dbReference>
<keyword evidence="1 9" id="KW-0963">Cytoplasm</keyword>
<dbReference type="Gene3D" id="1.10.287.110">
    <property type="entry name" value="DnaJ domain"/>
    <property type="match status" value="1"/>
</dbReference>
<evidence type="ECO:0000256" key="4">
    <source>
        <dbReference type="ARBA" id="ARBA00022737"/>
    </source>
</evidence>
<proteinExistence type="inferred from homology"/>
<dbReference type="EMBL" id="JBHLUB010000001">
    <property type="protein sequence ID" value="MFC0581051.1"/>
    <property type="molecule type" value="Genomic_DNA"/>
</dbReference>
<keyword evidence="2 9" id="KW-0235">DNA replication</keyword>
<comment type="domain">
    <text evidence="9">The J domain is necessary and sufficient to stimulate DnaK ATPase activity. Zinc center 1 plays an important role in the autonomous, DnaK-independent chaperone activity of DnaJ. Zinc center 2 is essential for interaction with DnaK and for DnaJ activity.</text>
</comment>
<keyword evidence="6 9" id="KW-0862">Zinc</keyword>
<comment type="subcellular location">
    <subcellularLocation>
        <location evidence="9">Cytoplasm</location>
    </subcellularLocation>
</comment>
<evidence type="ECO:0000256" key="3">
    <source>
        <dbReference type="ARBA" id="ARBA00022723"/>
    </source>
</evidence>
<feature type="binding site" evidence="9">
    <location>
        <position position="143"/>
    </location>
    <ligand>
        <name>Zn(2+)</name>
        <dbReference type="ChEBI" id="CHEBI:29105"/>
        <label>1</label>
    </ligand>
</feature>
<dbReference type="InterPro" id="IPR008971">
    <property type="entry name" value="HSP40/DnaJ_pept-bd"/>
</dbReference>
<dbReference type="InterPro" id="IPR001623">
    <property type="entry name" value="DnaJ_domain"/>
</dbReference>
<evidence type="ECO:0000256" key="2">
    <source>
        <dbReference type="ARBA" id="ARBA00022705"/>
    </source>
</evidence>
<evidence type="ECO:0000256" key="5">
    <source>
        <dbReference type="ARBA" id="ARBA00022771"/>
    </source>
</evidence>
<dbReference type="SUPFAM" id="SSF57938">
    <property type="entry name" value="DnaJ/Hsp40 cysteine-rich domain"/>
    <property type="match status" value="1"/>
</dbReference>
<comment type="cofactor">
    <cofactor evidence="9">
        <name>Zn(2+)</name>
        <dbReference type="ChEBI" id="CHEBI:29105"/>
    </cofactor>
    <text evidence="9">Binds 2 Zn(2+) ions per monomer.</text>
</comment>
<dbReference type="Pfam" id="PF01556">
    <property type="entry name" value="DnaJ_C"/>
    <property type="match status" value="1"/>
</dbReference>
<feature type="domain" description="J" evidence="11">
    <location>
        <begin position="3"/>
        <end position="67"/>
    </location>
</feature>
<name>A0ABV6P7D5_9MICC</name>
<keyword evidence="5 9" id="KW-0863">Zinc-finger</keyword>
<dbReference type="CDD" id="cd10719">
    <property type="entry name" value="DnaJ_zf"/>
    <property type="match status" value="1"/>
</dbReference>
<evidence type="ECO:0000256" key="8">
    <source>
        <dbReference type="ARBA" id="ARBA00023186"/>
    </source>
</evidence>
<organism evidence="13 14">
    <name type="scientific">Micrococcoides hystricis</name>
    <dbReference type="NCBI Taxonomy" id="1572761"/>
    <lineage>
        <taxon>Bacteria</taxon>
        <taxon>Bacillati</taxon>
        <taxon>Actinomycetota</taxon>
        <taxon>Actinomycetes</taxon>
        <taxon>Micrococcales</taxon>
        <taxon>Micrococcaceae</taxon>
        <taxon>Micrococcoides</taxon>
    </lineage>
</organism>
<feature type="zinc finger region" description="CR-type" evidence="10">
    <location>
        <begin position="127"/>
        <end position="209"/>
    </location>
</feature>
<evidence type="ECO:0000259" key="11">
    <source>
        <dbReference type="PROSITE" id="PS50076"/>
    </source>
</evidence>
<feature type="binding site" evidence="9">
    <location>
        <position position="140"/>
    </location>
    <ligand>
        <name>Zn(2+)</name>
        <dbReference type="ChEBI" id="CHEBI:29105"/>
        <label>1</label>
    </ligand>
</feature>
<dbReference type="PANTHER" id="PTHR43096:SF48">
    <property type="entry name" value="CHAPERONE PROTEIN DNAJ"/>
    <property type="match status" value="1"/>
</dbReference>
<comment type="similarity">
    <text evidence="9">Belongs to the DnaJ family.</text>
</comment>
<feature type="domain" description="CR-type" evidence="12">
    <location>
        <begin position="127"/>
        <end position="209"/>
    </location>
</feature>
<dbReference type="SMART" id="SM00271">
    <property type="entry name" value="DnaJ"/>
    <property type="match status" value="1"/>
</dbReference>
<dbReference type="HAMAP" id="MF_01152">
    <property type="entry name" value="DnaJ"/>
    <property type="match status" value="1"/>
</dbReference>
<dbReference type="NCBIfam" id="NF008035">
    <property type="entry name" value="PRK10767.1"/>
    <property type="match status" value="1"/>
</dbReference>
<evidence type="ECO:0000313" key="13">
    <source>
        <dbReference type="EMBL" id="MFC0581051.1"/>
    </source>
</evidence>
<dbReference type="Pfam" id="PF00226">
    <property type="entry name" value="DnaJ"/>
    <property type="match status" value="1"/>
</dbReference>
<dbReference type="CDD" id="cd06257">
    <property type="entry name" value="DnaJ"/>
    <property type="match status" value="1"/>
</dbReference>
<feature type="binding site" evidence="9">
    <location>
        <position position="186"/>
    </location>
    <ligand>
        <name>Zn(2+)</name>
        <dbReference type="ChEBI" id="CHEBI:29105"/>
        <label>2</label>
    </ligand>
</feature>
<dbReference type="CDD" id="cd10747">
    <property type="entry name" value="DnaJ_C"/>
    <property type="match status" value="1"/>
</dbReference>
<evidence type="ECO:0000256" key="10">
    <source>
        <dbReference type="PROSITE-ProRule" id="PRU00546"/>
    </source>
</evidence>
<evidence type="ECO:0000313" key="14">
    <source>
        <dbReference type="Proteomes" id="UP001589862"/>
    </source>
</evidence>
<keyword evidence="14" id="KW-1185">Reference proteome</keyword>
<dbReference type="SUPFAM" id="SSF49493">
    <property type="entry name" value="HSP40/DnaJ peptide-binding domain"/>
    <property type="match status" value="2"/>
</dbReference>
<evidence type="ECO:0000259" key="12">
    <source>
        <dbReference type="PROSITE" id="PS51188"/>
    </source>
</evidence>
<dbReference type="InterPro" id="IPR012724">
    <property type="entry name" value="DnaJ"/>
</dbReference>
<keyword evidence="4 9" id="KW-0677">Repeat</keyword>
<evidence type="ECO:0000256" key="7">
    <source>
        <dbReference type="ARBA" id="ARBA00023016"/>
    </source>
</evidence>
<dbReference type="InterPro" id="IPR018253">
    <property type="entry name" value="DnaJ_domain_CS"/>
</dbReference>
<comment type="subunit">
    <text evidence="9">Homodimer.</text>
</comment>
<keyword evidence="8 9" id="KW-0143">Chaperone</keyword>
<comment type="function">
    <text evidence="9">Participates actively in the response to hyperosmotic and heat shock by preventing the aggregation of stress-denatured proteins and by disaggregating proteins, also in an autonomous, DnaK-independent fashion. Unfolded proteins bind initially to DnaJ; upon interaction with the DnaJ-bound protein, DnaK hydrolyzes its bound ATP, resulting in the formation of a stable complex. GrpE releases ADP from DnaK; ATP binding to DnaK triggers the release of the substrate protein, thus completing the reaction cycle. Several rounds of ATP-dependent interactions between DnaJ, DnaK and GrpE are required for fully efficient folding. Also involved, together with DnaK and GrpE, in the DNA replication of plasmids through activation of initiation proteins.</text>
</comment>
<keyword evidence="7 9" id="KW-0346">Stress response</keyword>
<dbReference type="PRINTS" id="PR00625">
    <property type="entry name" value="JDOMAIN"/>
</dbReference>
<accession>A0ABV6P7D5</accession>
<dbReference type="InterPro" id="IPR036410">
    <property type="entry name" value="HSP_DnaJ_Cys-rich_dom_sf"/>
</dbReference>
<feature type="repeat" description="CXXCXGXG motif" evidence="9">
    <location>
        <begin position="197"/>
        <end position="204"/>
    </location>
</feature>
<dbReference type="InterPro" id="IPR001305">
    <property type="entry name" value="HSP_DnaJ_Cys-rich_dom"/>
</dbReference>
<feature type="binding site" evidence="9">
    <location>
        <position position="197"/>
    </location>
    <ligand>
        <name>Zn(2+)</name>
        <dbReference type="ChEBI" id="CHEBI:29105"/>
        <label>1</label>
    </ligand>
</feature>
<dbReference type="PROSITE" id="PS51188">
    <property type="entry name" value="ZF_CR"/>
    <property type="match status" value="1"/>
</dbReference>
<dbReference type="Pfam" id="PF00684">
    <property type="entry name" value="DnaJ_CXXCXGXG"/>
    <property type="match status" value="1"/>
</dbReference>
<feature type="binding site" evidence="9">
    <location>
        <position position="157"/>
    </location>
    <ligand>
        <name>Zn(2+)</name>
        <dbReference type="ChEBI" id="CHEBI:29105"/>
        <label>2</label>
    </ligand>
</feature>
<evidence type="ECO:0000256" key="6">
    <source>
        <dbReference type="ARBA" id="ARBA00022833"/>
    </source>
</evidence>
<sequence>MSTHYQTLGVSADASAEEIKKAYRKKARKLHPDVNPGPEAAEEFKKVTHAYEVLSDTERRRNYDATGDENGRPQAGFGGAGGFGFSDLFETFFNAAGGGHQGPMSRTQPGQDGMIRVRIDLQDAVFGGEVSTEVETAVTCPTCGGKGCAEGTHPVTCHICHGQGMTQRQVQSFLGPVVSTERCYQCQGFGTIIEHPCHECSGQGRIRDRRKLTIKIPAGVATGNRIHLPGEGEVGPGGGPQGDLYVEISVRSHPVFTRDGDDLLAHVTVPMTAAALGASIPFETFDGERTLDVEPGTQPGTVLTLPELGVTRLRGAGRGSIRVTIDVQTPTKLDEEQRELLRKLAELRGEEAAEGKVNTRGGFFSKLRDRWEEATH</sequence>
<dbReference type="InterPro" id="IPR036869">
    <property type="entry name" value="J_dom_sf"/>
</dbReference>
<comment type="caution">
    <text evidence="13">The sequence shown here is derived from an EMBL/GenBank/DDBJ whole genome shotgun (WGS) entry which is preliminary data.</text>
</comment>
<feature type="binding site" evidence="9">
    <location>
        <position position="183"/>
    </location>
    <ligand>
        <name>Zn(2+)</name>
        <dbReference type="ChEBI" id="CHEBI:29105"/>
        <label>2</label>
    </ligand>
</feature>
<gene>
    <name evidence="9 13" type="primary">dnaJ</name>
    <name evidence="13" type="ORF">ACFFFR_01430</name>
</gene>
<feature type="repeat" description="CXXCXGXG motif" evidence="9">
    <location>
        <begin position="157"/>
        <end position="164"/>
    </location>
</feature>
<dbReference type="InterPro" id="IPR002939">
    <property type="entry name" value="DnaJ_C"/>
</dbReference>
<dbReference type="RefSeq" id="WP_377457577.1">
    <property type="nucleotide sequence ID" value="NZ_JBHLUB010000001.1"/>
</dbReference>
<dbReference type="Proteomes" id="UP001589862">
    <property type="component" value="Unassembled WGS sequence"/>
</dbReference>
<feature type="binding site" evidence="9">
    <location>
        <position position="160"/>
    </location>
    <ligand>
        <name>Zn(2+)</name>
        <dbReference type="ChEBI" id="CHEBI:29105"/>
        <label>2</label>
    </ligand>
</feature>
<dbReference type="Gene3D" id="2.10.230.10">
    <property type="entry name" value="Heat shock protein DnaJ, cysteine-rich domain"/>
    <property type="match status" value="1"/>
</dbReference>
<evidence type="ECO:0000256" key="9">
    <source>
        <dbReference type="HAMAP-Rule" id="MF_01152"/>
    </source>
</evidence>
<evidence type="ECO:0000256" key="1">
    <source>
        <dbReference type="ARBA" id="ARBA00022490"/>
    </source>
</evidence>
<feature type="repeat" description="CXXCXGXG motif" evidence="9">
    <location>
        <begin position="183"/>
        <end position="190"/>
    </location>
</feature>
<dbReference type="SUPFAM" id="SSF46565">
    <property type="entry name" value="Chaperone J-domain"/>
    <property type="match status" value="1"/>
</dbReference>
<reference evidence="13 14" key="1">
    <citation type="submission" date="2024-09" db="EMBL/GenBank/DDBJ databases">
        <authorList>
            <person name="Sun Q."/>
            <person name="Mori K."/>
        </authorList>
    </citation>
    <scope>NUCLEOTIDE SEQUENCE [LARGE SCALE GENOMIC DNA]</scope>
    <source>
        <strain evidence="13 14">NCAIM B.02604</strain>
    </source>
</reference>
<protein>
    <recommendedName>
        <fullName evidence="9">Chaperone protein DnaJ</fullName>
    </recommendedName>
</protein>
<dbReference type="PROSITE" id="PS00636">
    <property type="entry name" value="DNAJ_1"/>
    <property type="match status" value="1"/>
</dbReference>
<dbReference type="Gene3D" id="2.60.260.20">
    <property type="entry name" value="Urease metallochaperone UreE, N-terminal domain"/>
    <property type="match status" value="2"/>
</dbReference>
<feature type="binding site" evidence="9">
    <location>
        <position position="200"/>
    </location>
    <ligand>
        <name>Zn(2+)</name>
        <dbReference type="ChEBI" id="CHEBI:29105"/>
        <label>1</label>
    </ligand>
</feature>
<dbReference type="PROSITE" id="PS50076">
    <property type="entry name" value="DNAJ_2"/>
    <property type="match status" value="1"/>
</dbReference>
<keyword evidence="3 9" id="KW-0479">Metal-binding</keyword>